<reference evidence="6 7" key="1">
    <citation type="submission" date="2015-05" db="EMBL/GenBank/DDBJ databases">
        <title>Distinctive expansion of gene families associated with plant cell wall degradation and secondary metabolism in the genomes of grapevine trunk pathogens.</title>
        <authorList>
            <person name="Lawrence D.P."/>
            <person name="Travadon R."/>
            <person name="Rolshausen P.E."/>
            <person name="Baumgartner K."/>
        </authorList>
    </citation>
    <scope>NUCLEOTIDE SEQUENCE [LARGE SCALE GENOMIC DNA]</scope>
    <source>
        <strain evidence="6">UCRPC4</strain>
    </source>
</reference>
<keyword evidence="3" id="KW-0539">Nucleus</keyword>
<dbReference type="CDD" id="cd17724">
    <property type="entry name" value="BRCT_p53bp1_rpt2"/>
    <property type="match status" value="1"/>
</dbReference>
<dbReference type="InterPro" id="IPR001357">
    <property type="entry name" value="BRCT_dom"/>
</dbReference>
<dbReference type="Pfam" id="PF00533">
    <property type="entry name" value="BRCT"/>
    <property type="match status" value="1"/>
</dbReference>
<dbReference type="SUPFAM" id="SSF52113">
    <property type="entry name" value="BRCT domain"/>
    <property type="match status" value="1"/>
</dbReference>
<evidence type="ECO:0000256" key="1">
    <source>
        <dbReference type="ARBA" id="ARBA00004123"/>
    </source>
</evidence>
<dbReference type="Pfam" id="PF18115">
    <property type="entry name" value="Tudor_3"/>
    <property type="match status" value="1"/>
</dbReference>
<dbReference type="InterPro" id="IPR047250">
    <property type="entry name" value="BRCT_p53bp1-like_rpt2"/>
</dbReference>
<reference evidence="6 7" key="2">
    <citation type="submission" date="2015-05" db="EMBL/GenBank/DDBJ databases">
        <authorList>
            <person name="Morales-Cruz A."/>
            <person name="Amrine K.C."/>
            <person name="Cantu D."/>
        </authorList>
    </citation>
    <scope>NUCLEOTIDE SEQUENCE [LARGE SCALE GENOMIC DNA]</scope>
    <source>
        <strain evidence="6">UCRPC4</strain>
    </source>
</reference>
<feature type="compositionally biased region" description="Acidic residues" evidence="4">
    <location>
        <begin position="315"/>
        <end position="326"/>
    </location>
</feature>
<dbReference type="GO" id="GO:0045944">
    <property type="term" value="P:positive regulation of transcription by RNA polymerase II"/>
    <property type="evidence" value="ECO:0007669"/>
    <property type="project" value="TreeGrafter"/>
</dbReference>
<feature type="compositionally biased region" description="Acidic residues" evidence="4">
    <location>
        <begin position="391"/>
        <end position="401"/>
    </location>
</feature>
<feature type="compositionally biased region" description="Polar residues" evidence="4">
    <location>
        <begin position="584"/>
        <end position="607"/>
    </location>
</feature>
<evidence type="ECO:0000259" key="5">
    <source>
        <dbReference type="PROSITE" id="PS50172"/>
    </source>
</evidence>
<dbReference type="Gene3D" id="2.30.30.140">
    <property type="match status" value="1"/>
</dbReference>
<dbReference type="InterPro" id="IPR047249">
    <property type="entry name" value="BRCT_p53bp1-like_rpt1"/>
</dbReference>
<feature type="compositionally biased region" description="Polar residues" evidence="4">
    <location>
        <begin position="96"/>
        <end position="113"/>
    </location>
</feature>
<feature type="compositionally biased region" description="Basic and acidic residues" evidence="4">
    <location>
        <begin position="573"/>
        <end position="583"/>
    </location>
</feature>
<organism evidence="6 7">
    <name type="scientific">Phaeomoniella chlamydospora</name>
    <name type="common">Phaeoacremonium chlamydosporum</name>
    <dbReference type="NCBI Taxonomy" id="158046"/>
    <lineage>
        <taxon>Eukaryota</taxon>
        <taxon>Fungi</taxon>
        <taxon>Dikarya</taxon>
        <taxon>Ascomycota</taxon>
        <taxon>Pezizomycotina</taxon>
        <taxon>Eurotiomycetes</taxon>
        <taxon>Chaetothyriomycetidae</taxon>
        <taxon>Phaeomoniellales</taxon>
        <taxon>Phaeomoniellaceae</taxon>
        <taxon>Phaeomoniella</taxon>
    </lineage>
</organism>
<proteinExistence type="predicted"/>
<protein>
    <submittedName>
        <fullName evidence="6">Putative dna damage repair protein</fullName>
    </submittedName>
</protein>
<comment type="caution">
    <text evidence="6">The sequence shown here is derived from an EMBL/GenBank/DDBJ whole genome shotgun (WGS) entry which is preliminary data.</text>
</comment>
<evidence type="ECO:0000256" key="4">
    <source>
        <dbReference type="SAM" id="MobiDB-lite"/>
    </source>
</evidence>
<keyword evidence="2" id="KW-0227">DNA damage</keyword>
<keyword evidence="7" id="KW-1185">Reference proteome</keyword>
<feature type="region of interest" description="Disordered" evidence="4">
    <location>
        <begin position="767"/>
        <end position="798"/>
    </location>
</feature>
<name>A0A0G2E0C8_PHACM</name>
<feature type="compositionally biased region" description="Polar residues" evidence="4">
    <location>
        <begin position="776"/>
        <end position="792"/>
    </location>
</feature>
<feature type="region of interest" description="Disordered" evidence="4">
    <location>
        <begin position="979"/>
        <end position="998"/>
    </location>
</feature>
<feature type="region of interest" description="Disordered" evidence="4">
    <location>
        <begin position="375"/>
        <end position="431"/>
    </location>
</feature>
<dbReference type="CDD" id="cd17745">
    <property type="entry name" value="BRCT_p53bp1_rpt1"/>
    <property type="match status" value="1"/>
</dbReference>
<dbReference type="InterPro" id="IPR041297">
    <property type="entry name" value="Crb2_Tudor"/>
</dbReference>
<dbReference type="InterPro" id="IPR047252">
    <property type="entry name" value="TP53BP1-like"/>
</dbReference>
<feature type="region of interest" description="Disordered" evidence="4">
    <location>
        <begin position="63"/>
        <end position="138"/>
    </location>
</feature>
<comment type="subcellular location">
    <subcellularLocation>
        <location evidence="1">Nucleus</location>
    </subcellularLocation>
</comment>
<dbReference type="GO" id="GO:0000077">
    <property type="term" value="P:DNA damage checkpoint signaling"/>
    <property type="evidence" value="ECO:0007669"/>
    <property type="project" value="TreeGrafter"/>
</dbReference>
<dbReference type="SMART" id="SM00292">
    <property type="entry name" value="BRCT"/>
    <property type="match status" value="2"/>
</dbReference>
<feature type="region of interest" description="Disordered" evidence="4">
    <location>
        <begin position="573"/>
        <end position="635"/>
    </location>
</feature>
<dbReference type="GO" id="GO:0005634">
    <property type="term" value="C:nucleus"/>
    <property type="evidence" value="ECO:0007669"/>
    <property type="project" value="UniProtKB-SubCell"/>
</dbReference>
<dbReference type="PROSITE" id="PS50172">
    <property type="entry name" value="BRCT"/>
    <property type="match status" value="2"/>
</dbReference>
<accession>A0A0G2E0C8</accession>
<feature type="compositionally biased region" description="Low complexity" evidence="4">
    <location>
        <begin position="608"/>
        <end position="620"/>
    </location>
</feature>
<feature type="compositionally biased region" description="Polar residues" evidence="4">
    <location>
        <begin position="532"/>
        <end position="541"/>
    </location>
</feature>
<sequence>MKVTSRRPLNGKSSSDNLGSKVTHQNIGASNRPENIVAHESDSLHSLQLGSTVPESYNLHARSTAYTQQSENRKGYRTPGMRRIMGEEDNDPDDTQPLSQSVYETFVSKSKSINGGEKEDESGQQDTQAFSVREQESGHVDLLSSFKPVDHAQEDEEDQDVDVTSDIYNFSPTQTQAPLPRISDSPRFKTPGTVGKKRDFLGRTIERTPINSNPFASATKTAGGVMGLSQLFQTTQAISSPLADTVSDPSDRPTPGMDLNGRPITATSPLSPIKERSPIKSRTGLQRSVTEPSAHYISMQLSQAQRQRLAKDEGQDGEEGSDDSLDESSLVIQQNRQRELDRRIKEQFQNLNRQHCTPDVDVRRYQNGGKTVGLEISEAGQASSPRHLTDNETEEETDQEEVPLLSPRRMTARTNSDEDKENIDVPIQVPRTSAKLQATLRASDSSPLSSRPHLAQRHTYDSLASFAVADSQRSHPENEGSIEHTRHMSNQVTSSAGDMVIPQSQVADRDAIPTSSPQIIRVSRSGMDSIRQHTNSVSGQRSEPRANAESGGPHLKRHEIGNMIAETNRTMRLESHVASHSQKESSTISENRNVSNDQSHGSSKYQTAASERPPASSPRSPNLPQILSSPSGRQQRRMVDIGLDPSPHDFTADIDSDFGIVTVDDEQFKQIVGDSSPIAPGRRPKRLRRNSVAARISSPPRSSIASEDAVMAQAEVPQTAPVLASTARRKVNKLRQAQSGITSNTTNVWDIIDSPPKRDAISLRARATPNEDDSDGSGQDPASTPAQGITSETNKDPNEVKVHLQEALSTNKPILEAYNGDASFPSLSRPNQIFACFNGTSRAYYPAKCLSVVTSDPLRYEIQWEGYEPDEVDAHGVKRLELKVGDSVKVNKAGVPKISYIIKGFKPQVSEAAKEIVTDVFGHDTIIVAAKQRKSLPADINSDATFEVKVADIYLDSNMWAQFKDRYFSFPKLQRSNTPSFATPVEATGTPKTPPSRIRRDKASLATIDERDDDGLFSGMVFAISVDETGKKTAWANYIRINGGVLLEEGFEEIFESSSTSLTTPTKAKVAEETPDSTDLRLKFMFRDSKFTALVTDDVSRKPKYMQALALGIPCIHGSWVVTCATQNNVVSWRPFLLAAGKSKLLDGAMRSRILPAIDSSNANLESLITARPSPFAGESVIFVAGKSKTEEKRKPFIFLLRAMGARCITRVHDIKAANAIYIDDPTMTYVVVDDKEVATTKALFQSSKRKRTSTGRDNNAPRVIGTDFIAQSIILGQLFDE</sequence>
<feature type="domain" description="BRCT" evidence="5">
    <location>
        <begin position="1012"/>
        <end position="1138"/>
    </location>
</feature>
<feature type="region of interest" description="Disordered" evidence="4">
    <location>
        <begin position="171"/>
        <end position="196"/>
    </location>
</feature>
<feature type="compositionally biased region" description="Polar residues" evidence="4">
    <location>
        <begin position="622"/>
        <end position="633"/>
    </location>
</feature>
<dbReference type="OrthoDB" id="129353at2759"/>
<dbReference type="InterPro" id="IPR036420">
    <property type="entry name" value="BRCT_dom_sf"/>
</dbReference>
<feature type="region of interest" description="Disordered" evidence="4">
    <location>
        <begin position="505"/>
        <end position="559"/>
    </location>
</feature>
<dbReference type="Proteomes" id="UP000053317">
    <property type="component" value="Unassembled WGS sequence"/>
</dbReference>
<gene>
    <name evidence="6" type="ORF">UCRPC4_g05975</name>
</gene>
<dbReference type="Gene3D" id="3.40.50.10190">
    <property type="entry name" value="BRCT domain"/>
    <property type="match status" value="1"/>
</dbReference>
<evidence type="ECO:0000256" key="3">
    <source>
        <dbReference type="ARBA" id="ARBA00023242"/>
    </source>
</evidence>
<dbReference type="GO" id="GO:0042393">
    <property type="term" value="F:histone binding"/>
    <property type="evidence" value="ECO:0007669"/>
    <property type="project" value="TreeGrafter"/>
</dbReference>
<feature type="region of interest" description="Disordered" evidence="4">
    <location>
        <begin position="240"/>
        <end position="330"/>
    </location>
</feature>
<dbReference type="PANTHER" id="PTHR15321:SF3">
    <property type="entry name" value="TP53-BINDING PROTEIN 1"/>
    <property type="match status" value="1"/>
</dbReference>
<feature type="domain" description="BRCT" evidence="5">
    <location>
        <begin position="1171"/>
        <end position="1282"/>
    </location>
</feature>
<dbReference type="EMBL" id="LCWF01000164">
    <property type="protein sequence ID" value="KKY16249.1"/>
    <property type="molecule type" value="Genomic_DNA"/>
</dbReference>
<evidence type="ECO:0000313" key="7">
    <source>
        <dbReference type="Proteomes" id="UP000053317"/>
    </source>
</evidence>
<feature type="region of interest" description="Disordered" evidence="4">
    <location>
        <begin position="1"/>
        <end position="44"/>
    </location>
</feature>
<evidence type="ECO:0000313" key="6">
    <source>
        <dbReference type="EMBL" id="KKY16249.1"/>
    </source>
</evidence>
<feature type="compositionally biased region" description="Polar residues" evidence="4">
    <location>
        <begin position="11"/>
        <end position="33"/>
    </location>
</feature>
<evidence type="ECO:0000256" key="2">
    <source>
        <dbReference type="ARBA" id="ARBA00022763"/>
    </source>
</evidence>
<dbReference type="PANTHER" id="PTHR15321">
    <property type="entry name" value="TUMOR SUPPRESSOR P53-BINDING PROTEIN 1"/>
    <property type="match status" value="1"/>
</dbReference>